<feature type="compositionally biased region" description="Low complexity" evidence="1">
    <location>
        <begin position="19"/>
        <end position="37"/>
    </location>
</feature>
<accession>A0ABP5XHC6</accession>
<organism evidence="2 3">
    <name type="scientific">Streptomyces macrosporus</name>
    <dbReference type="NCBI Taxonomy" id="44032"/>
    <lineage>
        <taxon>Bacteria</taxon>
        <taxon>Bacillati</taxon>
        <taxon>Actinomycetota</taxon>
        <taxon>Actinomycetes</taxon>
        <taxon>Kitasatosporales</taxon>
        <taxon>Streptomycetaceae</taxon>
        <taxon>Streptomyces</taxon>
    </lineage>
</organism>
<sequence length="70" mass="7613">MTGLPFHPPRGGVPPPLGPGARDGARTGARTAVGERTGFPRAARDLHRLFVRRARAFRTERERALSPEPS</sequence>
<comment type="caution">
    <text evidence="2">The sequence shown here is derived from an EMBL/GenBank/DDBJ whole genome shotgun (WGS) entry which is preliminary data.</text>
</comment>
<dbReference type="Proteomes" id="UP001501638">
    <property type="component" value="Unassembled WGS sequence"/>
</dbReference>
<dbReference type="EMBL" id="BAAASZ010000031">
    <property type="protein sequence ID" value="GAA2456002.1"/>
    <property type="molecule type" value="Genomic_DNA"/>
</dbReference>
<evidence type="ECO:0000313" key="2">
    <source>
        <dbReference type="EMBL" id="GAA2456002.1"/>
    </source>
</evidence>
<proteinExistence type="predicted"/>
<feature type="region of interest" description="Disordered" evidence="1">
    <location>
        <begin position="1"/>
        <end position="43"/>
    </location>
</feature>
<evidence type="ECO:0000313" key="3">
    <source>
        <dbReference type="Proteomes" id="UP001501638"/>
    </source>
</evidence>
<reference evidence="3" key="1">
    <citation type="journal article" date="2019" name="Int. J. Syst. Evol. Microbiol.">
        <title>The Global Catalogue of Microorganisms (GCM) 10K type strain sequencing project: providing services to taxonomists for standard genome sequencing and annotation.</title>
        <authorList>
            <consortium name="The Broad Institute Genomics Platform"/>
            <consortium name="The Broad Institute Genome Sequencing Center for Infectious Disease"/>
            <person name="Wu L."/>
            <person name="Ma J."/>
        </authorList>
    </citation>
    <scope>NUCLEOTIDE SEQUENCE [LARGE SCALE GENOMIC DNA]</scope>
    <source>
        <strain evidence="3">JCM 6305</strain>
    </source>
</reference>
<protein>
    <submittedName>
        <fullName evidence="2">Uncharacterized protein</fullName>
    </submittedName>
</protein>
<evidence type="ECO:0000256" key="1">
    <source>
        <dbReference type="SAM" id="MobiDB-lite"/>
    </source>
</evidence>
<gene>
    <name evidence="2" type="ORF">GCM10010405_45060</name>
</gene>
<keyword evidence="3" id="KW-1185">Reference proteome</keyword>
<feature type="compositionally biased region" description="Pro residues" evidence="1">
    <location>
        <begin position="1"/>
        <end position="18"/>
    </location>
</feature>
<name>A0ABP5XHC6_9ACTN</name>